<evidence type="ECO:0000256" key="1">
    <source>
        <dbReference type="SAM" id="Phobius"/>
    </source>
</evidence>
<dbReference type="InterPro" id="IPR008979">
    <property type="entry name" value="Galactose-bd-like_sf"/>
</dbReference>
<gene>
    <name evidence="2" type="ORF">CBP51_13550</name>
</gene>
<organism evidence="2 3">
    <name type="scientific">Cellvibrio mixtus</name>
    <dbReference type="NCBI Taxonomy" id="39650"/>
    <lineage>
        <taxon>Bacteria</taxon>
        <taxon>Pseudomonadati</taxon>
        <taxon>Pseudomonadota</taxon>
        <taxon>Gammaproteobacteria</taxon>
        <taxon>Cellvibrionales</taxon>
        <taxon>Cellvibrionaceae</taxon>
        <taxon>Cellvibrio</taxon>
    </lineage>
</organism>
<feature type="transmembrane region" description="Helical" evidence="1">
    <location>
        <begin position="70"/>
        <end position="91"/>
    </location>
</feature>
<comment type="caution">
    <text evidence="2">The sequence shown here is derived from an EMBL/GenBank/DDBJ whole genome shotgun (WGS) entry which is preliminary data.</text>
</comment>
<dbReference type="Gene3D" id="2.60.120.430">
    <property type="entry name" value="Galactose-binding lectin"/>
    <property type="match status" value="1"/>
</dbReference>
<reference evidence="3" key="1">
    <citation type="submission" date="2017-05" db="EMBL/GenBank/DDBJ databases">
        <authorList>
            <person name="Barney B.M."/>
        </authorList>
    </citation>
    <scope>NUCLEOTIDE SEQUENCE [LARGE SCALE GENOMIC DNA]</scope>
    <source>
        <strain evidence="3">PSBB022</strain>
    </source>
</reference>
<keyword evidence="1" id="KW-0812">Transmembrane</keyword>
<accession>A0A266Q3P8</accession>
<dbReference type="RefSeq" id="WP_094985372.1">
    <property type="nucleotide sequence ID" value="NZ_NHNI01000002.1"/>
</dbReference>
<dbReference type="AlphaFoldDB" id="A0A266Q3P8"/>
<evidence type="ECO:0000313" key="3">
    <source>
        <dbReference type="Proteomes" id="UP000216101"/>
    </source>
</evidence>
<name>A0A266Q3P8_9GAMM</name>
<feature type="transmembrane region" description="Helical" evidence="1">
    <location>
        <begin position="12"/>
        <end position="33"/>
    </location>
</feature>
<dbReference type="NCBIfam" id="NF037970">
    <property type="entry name" value="vanZ_1"/>
    <property type="match status" value="1"/>
</dbReference>
<dbReference type="SUPFAM" id="SSF49785">
    <property type="entry name" value="Galactose-binding domain-like"/>
    <property type="match status" value="1"/>
</dbReference>
<dbReference type="EMBL" id="NHNI01000002">
    <property type="protein sequence ID" value="OZY84246.1"/>
    <property type="molecule type" value="Genomic_DNA"/>
</dbReference>
<dbReference type="Proteomes" id="UP000216101">
    <property type="component" value="Unassembled WGS sequence"/>
</dbReference>
<sequence>MLNAILSPVAARSVVVLCAVLLVLAAPLFFVGGPDWVSSTLLKNLWNFGHVVFFALLLVVVQWFVPLTHWHQWLGVTLLALLLGATVEVVQHFVGRHASWGDLFNNLVGVWLGLFWGQHLGAAPYPNRVRWARALSLLLIGPALWLVVEAAWAELSLRRAFPLVNSFESRAEWQQLGFNPARIGLQPSTTAVSHGEQSLQVDLMAGGYSGLRLRVCYGDWQGFNVVAMDLFNPEADPMPLVLRLSDVIHDRGDNHYDDRFNRALLLQPGWNRLRFAIADIARSPKQRSMQLDALCNLGIFAADLPRPRRFYLDNIRLE</sequence>
<keyword evidence="3" id="KW-1185">Reference proteome</keyword>
<feature type="transmembrane region" description="Helical" evidence="1">
    <location>
        <begin position="103"/>
        <end position="125"/>
    </location>
</feature>
<keyword evidence="1" id="KW-0472">Membrane</keyword>
<feature type="transmembrane region" description="Helical" evidence="1">
    <location>
        <begin position="45"/>
        <end position="64"/>
    </location>
</feature>
<protein>
    <submittedName>
        <fullName evidence="2">Uncharacterized protein</fullName>
    </submittedName>
</protein>
<evidence type="ECO:0000313" key="2">
    <source>
        <dbReference type="EMBL" id="OZY84246.1"/>
    </source>
</evidence>
<feature type="transmembrane region" description="Helical" evidence="1">
    <location>
        <begin position="131"/>
        <end position="152"/>
    </location>
</feature>
<proteinExistence type="predicted"/>
<keyword evidence="1" id="KW-1133">Transmembrane helix</keyword>